<proteinExistence type="predicted"/>
<keyword evidence="7" id="KW-1185">Reference proteome</keyword>
<dbReference type="InterPro" id="IPR000843">
    <property type="entry name" value="HTH_LacI"/>
</dbReference>
<organism evidence="6 7">
    <name type="scientific">Teretinema zuelzerae</name>
    <dbReference type="NCBI Taxonomy" id="156"/>
    <lineage>
        <taxon>Bacteria</taxon>
        <taxon>Pseudomonadati</taxon>
        <taxon>Spirochaetota</taxon>
        <taxon>Spirochaetia</taxon>
        <taxon>Spirochaetales</taxon>
        <taxon>Treponemataceae</taxon>
        <taxon>Teretinema</taxon>
    </lineage>
</organism>
<evidence type="ECO:0000313" key="6">
    <source>
        <dbReference type="EMBL" id="MCD1655134.1"/>
    </source>
</evidence>
<comment type="caution">
    <text evidence="6">The sequence shown here is derived from an EMBL/GenBank/DDBJ whole genome shotgun (WGS) entry which is preliminary data.</text>
</comment>
<keyword evidence="3" id="KW-0804">Transcription</keyword>
<dbReference type="AlphaFoldDB" id="A0AAE3EI36"/>
<dbReference type="PRINTS" id="PR00036">
    <property type="entry name" value="HTHLACI"/>
</dbReference>
<dbReference type="EMBL" id="JAINWA010000003">
    <property type="protein sequence ID" value="MCD1655134.1"/>
    <property type="molecule type" value="Genomic_DNA"/>
</dbReference>
<sequence>MNIKDVAKMAGVSISTISRVINNSAYVSPDIRERIEKVLADTGYRPNSLAKELLSHKTNTLGVMLPRIDLGTFSAIFDGISAVVTANGYNIILANTYDRKEEELHYLDLFHAKRVDGILYFATGIDDDHKRAISKLRMPVVIVGQSGIQLECPAVRVDNFGAARTMVNHLADLGHRRIGCIAVGDHDENIGKLRREGYRAALEDSGISYDPELVVTGDFEYPSGKKGAEKLMEDAEKRPTAIYCITDRLAIGAIAWLTTHGYKVPEDISVACVDDPEVLAYCNPPITTMSFDYTGTGNRAGKLMVDIINGKEAGPLEVVMPYTMRIRDSVRPLTAREQEE</sequence>
<dbReference type="Gene3D" id="1.10.260.40">
    <property type="entry name" value="lambda repressor-like DNA-binding domains"/>
    <property type="match status" value="1"/>
</dbReference>
<dbReference type="PANTHER" id="PTHR30146">
    <property type="entry name" value="LACI-RELATED TRANSCRIPTIONAL REPRESSOR"/>
    <property type="match status" value="1"/>
</dbReference>
<dbReference type="Proteomes" id="UP001198163">
    <property type="component" value="Unassembled WGS sequence"/>
</dbReference>
<dbReference type="PROSITE" id="PS50943">
    <property type="entry name" value="HTH_CROC1"/>
    <property type="match status" value="1"/>
</dbReference>
<feature type="domain" description="HTH cro/C1-type" evidence="5">
    <location>
        <begin position="1"/>
        <end position="45"/>
    </location>
</feature>
<gene>
    <name evidence="6" type="ORF">K7J14_10530</name>
</gene>
<name>A0AAE3EI36_9SPIR</name>
<evidence type="ECO:0000256" key="1">
    <source>
        <dbReference type="ARBA" id="ARBA00023015"/>
    </source>
</evidence>
<dbReference type="GO" id="GO:0000976">
    <property type="term" value="F:transcription cis-regulatory region binding"/>
    <property type="evidence" value="ECO:0007669"/>
    <property type="project" value="TreeGrafter"/>
</dbReference>
<keyword evidence="2" id="KW-0238">DNA-binding</keyword>
<evidence type="ECO:0000313" key="7">
    <source>
        <dbReference type="Proteomes" id="UP001198163"/>
    </source>
</evidence>
<dbReference type="RefSeq" id="WP_230755960.1">
    <property type="nucleotide sequence ID" value="NZ_JAINWA010000003.1"/>
</dbReference>
<dbReference type="PROSITE" id="PS50932">
    <property type="entry name" value="HTH_LACI_2"/>
    <property type="match status" value="1"/>
</dbReference>
<dbReference type="SMART" id="SM00354">
    <property type="entry name" value="HTH_LACI"/>
    <property type="match status" value="1"/>
</dbReference>
<dbReference type="SUPFAM" id="SSF47413">
    <property type="entry name" value="lambda repressor-like DNA-binding domains"/>
    <property type="match status" value="1"/>
</dbReference>
<dbReference type="CDD" id="cd01542">
    <property type="entry name" value="PBP1_TreR-like"/>
    <property type="match status" value="1"/>
</dbReference>
<accession>A0AAE3EI36</accession>
<dbReference type="Pfam" id="PF13377">
    <property type="entry name" value="Peripla_BP_3"/>
    <property type="match status" value="1"/>
</dbReference>
<dbReference type="Pfam" id="PF00356">
    <property type="entry name" value="LacI"/>
    <property type="match status" value="1"/>
</dbReference>
<evidence type="ECO:0000256" key="3">
    <source>
        <dbReference type="ARBA" id="ARBA00023163"/>
    </source>
</evidence>
<evidence type="ECO:0000256" key="2">
    <source>
        <dbReference type="ARBA" id="ARBA00023125"/>
    </source>
</evidence>
<dbReference type="SUPFAM" id="SSF53822">
    <property type="entry name" value="Periplasmic binding protein-like I"/>
    <property type="match status" value="1"/>
</dbReference>
<evidence type="ECO:0000259" key="5">
    <source>
        <dbReference type="PROSITE" id="PS50943"/>
    </source>
</evidence>
<feature type="domain" description="HTH lacI-type" evidence="4">
    <location>
        <begin position="1"/>
        <end position="55"/>
    </location>
</feature>
<dbReference type="CDD" id="cd01392">
    <property type="entry name" value="HTH_LacI"/>
    <property type="match status" value="1"/>
</dbReference>
<dbReference type="InterPro" id="IPR001387">
    <property type="entry name" value="Cro/C1-type_HTH"/>
</dbReference>
<dbReference type="InterPro" id="IPR028082">
    <property type="entry name" value="Peripla_BP_I"/>
</dbReference>
<reference evidence="6" key="1">
    <citation type="submission" date="2021-08" db="EMBL/GenBank/DDBJ databases">
        <title>Comparative analyses of Brucepasteria parasyntrophica and Teretinema zuelzerae.</title>
        <authorList>
            <person name="Song Y."/>
            <person name="Brune A."/>
        </authorList>
    </citation>
    <scope>NUCLEOTIDE SEQUENCE</scope>
    <source>
        <strain evidence="6">DSM 1903</strain>
    </source>
</reference>
<dbReference type="Gene3D" id="3.40.50.2300">
    <property type="match status" value="2"/>
</dbReference>
<dbReference type="PROSITE" id="PS00356">
    <property type="entry name" value="HTH_LACI_1"/>
    <property type="match status" value="1"/>
</dbReference>
<dbReference type="InterPro" id="IPR046335">
    <property type="entry name" value="LacI/GalR-like_sensor"/>
</dbReference>
<protein>
    <submittedName>
        <fullName evidence="6">LacI family transcriptional regulator</fullName>
    </submittedName>
</protein>
<evidence type="ECO:0000259" key="4">
    <source>
        <dbReference type="PROSITE" id="PS50932"/>
    </source>
</evidence>
<dbReference type="InterPro" id="IPR010982">
    <property type="entry name" value="Lambda_DNA-bd_dom_sf"/>
</dbReference>
<keyword evidence="1" id="KW-0805">Transcription regulation</keyword>
<dbReference type="PANTHER" id="PTHR30146:SF109">
    <property type="entry name" value="HTH-TYPE TRANSCRIPTIONAL REGULATOR GALS"/>
    <property type="match status" value="1"/>
</dbReference>
<dbReference type="GO" id="GO:0003700">
    <property type="term" value="F:DNA-binding transcription factor activity"/>
    <property type="evidence" value="ECO:0007669"/>
    <property type="project" value="TreeGrafter"/>
</dbReference>